<evidence type="ECO:0000313" key="1">
    <source>
        <dbReference type="Proteomes" id="UP000887565"/>
    </source>
</evidence>
<evidence type="ECO:0000313" key="2">
    <source>
        <dbReference type="WBParaSite" id="nRc.2.0.1.t47076-RA"/>
    </source>
</evidence>
<dbReference type="WBParaSite" id="nRc.2.0.1.t47076-RA">
    <property type="protein sequence ID" value="nRc.2.0.1.t47076-RA"/>
    <property type="gene ID" value="nRc.2.0.1.g47076"/>
</dbReference>
<proteinExistence type="predicted"/>
<keyword evidence="1" id="KW-1185">Reference proteome</keyword>
<accession>A0A915LBD3</accession>
<protein>
    <submittedName>
        <fullName evidence="2">Uncharacterized protein</fullName>
    </submittedName>
</protein>
<dbReference type="Proteomes" id="UP000887565">
    <property type="component" value="Unplaced"/>
</dbReference>
<sequence length="88" mass="9882">MDEGRLGSNPTTFLRLSTTFFQVLTRASRDGSLFMRGPLPGKVPAFLDVVIVVAMTILNIHQPSSLIDHQKPPVFRHPVRDYRGFSKT</sequence>
<reference evidence="2" key="1">
    <citation type="submission" date="2022-11" db="UniProtKB">
        <authorList>
            <consortium name="WormBaseParasite"/>
        </authorList>
    </citation>
    <scope>IDENTIFICATION</scope>
</reference>
<organism evidence="1 2">
    <name type="scientific">Romanomermis culicivorax</name>
    <name type="common">Nematode worm</name>
    <dbReference type="NCBI Taxonomy" id="13658"/>
    <lineage>
        <taxon>Eukaryota</taxon>
        <taxon>Metazoa</taxon>
        <taxon>Ecdysozoa</taxon>
        <taxon>Nematoda</taxon>
        <taxon>Enoplea</taxon>
        <taxon>Dorylaimia</taxon>
        <taxon>Mermithida</taxon>
        <taxon>Mermithoidea</taxon>
        <taxon>Mermithidae</taxon>
        <taxon>Romanomermis</taxon>
    </lineage>
</organism>
<dbReference type="AlphaFoldDB" id="A0A915LBD3"/>
<name>A0A915LBD3_ROMCU</name>